<comment type="caution">
    <text evidence="4">The sequence shown here is derived from an EMBL/GenBank/DDBJ whole genome shotgun (WGS) entry which is preliminary data.</text>
</comment>
<protein>
    <recommendedName>
        <fullName evidence="3">LysM domain-containing protein</fullName>
    </recommendedName>
</protein>
<dbReference type="EMBL" id="STGJ01000006">
    <property type="protein sequence ID" value="TIC83786.1"/>
    <property type="molecule type" value="Genomic_DNA"/>
</dbReference>
<dbReference type="OrthoDB" id="5298707at2"/>
<keyword evidence="2" id="KW-0732">Signal</keyword>
<evidence type="ECO:0000256" key="1">
    <source>
        <dbReference type="SAM" id="MobiDB-lite"/>
    </source>
</evidence>
<name>A0A4T0UYB2_9NEIS</name>
<dbReference type="AlphaFoldDB" id="A0A4T0UYB2"/>
<feature type="domain" description="LysM" evidence="3">
    <location>
        <begin position="139"/>
        <end position="192"/>
    </location>
</feature>
<feature type="chain" id="PRO_5020874557" description="LysM domain-containing protein" evidence="2">
    <location>
        <begin position="24"/>
        <end position="358"/>
    </location>
</feature>
<feature type="signal peptide" evidence="2">
    <location>
        <begin position="1"/>
        <end position="23"/>
    </location>
</feature>
<evidence type="ECO:0000313" key="5">
    <source>
        <dbReference type="Proteomes" id="UP000308891"/>
    </source>
</evidence>
<keyword evidence="5" id="KW-1185">Reference proteome</keyword>
<dbReference type="Gene3D" id="3.10.350.10">
    <property type="entry name" value="LysM domain"/>
    <property type="match status" value="1"/>
</dbReference>
<dbReference type="CDD" id="cd00118">
    <property type="entry name" value="LysM"/>
    <property type="match status" value="1"/>
</dbReference>
<feature type="compositionally biased region" description="Low complexity" evidence="1">
    <location>
        <begin position="211"/>
        <end position="245"/>
    </location>
</feature>
<feature type="region of interest" description="Disordered" evidence="1">
    <location>
        <begin position="211"/>
        <end position="286"/>
    </location>
</feature>
<evidence type="ECO:0000259" key="3">
    <source>
        <dbReference type="PROSITE" id="PS51782"/>
    </source>
</evidence>
<reference evidence="4 5" key="1">
    <citation type="submission" date="2019-04" db="EMBL/GenBank/DDBJ databases">
        <title>Crenobacter sp. nov.</title>
        <authorList>
            <person name="Shi S."/>
        </authorList>
    </citation>
    <scope>NUCLEOTIDE SEQUENCE [LARGE SCALE GENOMIC DNA]</scope>
    <source>
        <strain evidence="4 5">GY 70310</strain>
    </source>
</reference>
<organism evidence="4 5">
    <name type="scientific">Crenobacter intestini</name>
    <dbReference type="NCBI Taxonomy" id="2563443"/>
    <lineage>
        <taxon>Bacteria</taxon>
        <taxon>Pseudomonadati</taxon>
        <taxon>Pseudomonadota</taxon>
        <taxon>Betaproteobacteria</taxon>
        <taxon>Neisseriales</taxon>
        <taxon>Neisseriaceae</taxon>
        <taxon>Crenobacter</taxon>
    </lineage>
</organism>
<dbReference type="RefSeq" id="WP_136552423.1">
    <property type="nucleotide sequence ID" value="NZ_STGJ01000006.1"/>
</dbReference>
<dbReference type="PROSITE" id="PS51782">
    <property type="entry name" value="LYSM"/>
    <property type="match status" value="1"/>
</dbReference>
<evidence type="ECO:0000313" key="4">
    <source>
        <dbReference type="EMBL" id="TIC83786.1"/>
    </source>
</evidence>
<feature type="compositionally biased region" description="Pro residues" evidence="1">
    <location>
        <begin position="246"/>
        <end position="266"/>
    </location>
</feature>
<dbReference type="InterPro" id="IPR036779">
    <property type="entry name" value="LysM_dom_sf"/>
</dbReference>
<sequence length="358" mass="36375">MPSSSSSALLLTLGAALLPSAEAALGPLRTLDAPEGQLRAYALAGPAEGGALPVARLIDGTRYGLASPSPAAGQLAISVSPDADGIWRVGVEGPAPARGETLRFAVELSWEGGRWVRAYTVRTRPAPPADGATSAPAARSHMVRRGDTLLALAKRYYPAHSAQAARAIFRANPHAFAGDSPDMLLAGATLRLPATLPAAATTQQAAAKAARPAALPVPAQPPRATVRATPLAATAAKATPAATLPSSPPPEKPAPAPDAPTTPAQPPQATESGARPVADAQAAERRQVMLSEAKRRLAALEAEVARLQAAPPPPSPETDDAALDAAVIDYVTTGAGGLAVLSLLAWQLARRRARQGAA</sequence>
<evidence type="ECO:0000256" key="2">
    <source>
        <dbReference type="SAM" id="SignalP"/>
    </source>
</evidence>
<dbReference type="Proteomes" id="UP000308891">
    <property type="component" value="Unassembled WGS sequence"/>
</dbReference>
<dbReference type="InterPro" id="IPR018392">
    <property type="entry name" value="LysM"/>
</dbReference>
<proteinExistence type="predicted"/>
<accession>A0A4T0UYB2</accession>
<gene>
    <name evidence="4" type="ORF">E5K04_07130</name>
</gene>